<evidence type="ECO:0000313" key="3">
    <source>
        <dbReference type="Proteomes" id="UP001337305"/>
    </source>
</evidence>
<keyword evidence="1" id="KW-0732">Signal</keyword>
<dbReference type="Proteomes" id="UP001337305">
    <property type="component" value="Unassembled WGS sequence"/>
</dbReference>
<dbReference type="EMBL" id="JAODOP010000004">
    <property type="protein sequence ID" value="MEF3832850.1"/>
    <property type="molecule type" value="Genomic_DNA"/>
</dbReference>
<name>A0ABU7XQ37_9FLAO</name>
<evidence type="ECO:0008006" key="4">
    <source>
        <dbReference type="Google" id="ProtNLM"/>
    </source>
</evidence>
<proteinExistence type="predicted"/>
<evidence type="ECO:0000256" key="1">
    <source>
        <dbReference type="SAM" id="SignalP"/>
    </source>
</evidence>
<organism evidence="2 3">
    <name type="scientific">Flavivirga spongiicola</name>
    <dbReference type="NCBI Taxonomy" id="421621"/>
    <lineage>
        <taxon>Bacteria</taxon>
        <taxon>Pseudomonadati</taxon>
        <taxon>Bacteroidota</taxon>
        <taxon>Flavobacteriia</taxon>
        <taxon>Flavobacteriales</taxon>
        <taxon>Flavobacteriaceae</taxon>
        <taxon>Flavivirga</taxon>
    </lineage>
</organism>
<sequence length="155" mass="17895">MKALLLLFISTSLFISCKNNAETVPKKNNIEVTDKSPSLEGTWEIVSYLNYKEDSSVDTIKSSANTKQIKMYSATKVMWNRLRTSDSVEWFGYGDYKIEDGQLIEVLEYGSKSMNITEDSNEFIFDIILEENTFTQIQMDSEGHPIFAENYRRLE</sequence>
<feature type="chain" id="PRO_5047024262" description="Lipocalin-like domain-containing protein" evidence="1">
    <location>
        <begin position="22"/>
        <end position="155"/>
    </location>
</feature>
<comment type="caution">
    <text evidence="2">The sequence shown here is derived from an EMBL/GenBank/DDBJ whole genome shotgun (WGS) entry which is preliminary data.</text>
</comment>
<keyword evidence="3" id="KW-1185">Reference proteome</keyword>
<protein>
    <recommendedName>
        <fullName evidence="4">Lipocalin-like domain-containing protein</fullName>
    </recommendedName>
</protein>
<dbReference type="PROSITE" id="PS51257">
    <property type="entry name" value="PROKAR_LIPOPROTEIN"/>
    <property type="match status" value="1"/>
</dbReference>
<reference evidence="2 3" key="1">
    <citation type="submission" date="2022-09" db="EMBL/GenBank/DDBJ databases">
        <title>Genome sequencing of Flavivirga sp. MEBiC05379.</title>
        <authorList>
            <person name="Oh H.-M."/>
            <person name="Kwon K.K."/>
            <person name="Park M.J."/>
            <person name="Yang S.-H."/>
        </authorList>
    </citation>
    <scope>NUCLEOTIDE SEQUENCE [LARGE SCALE GENOMIC DNA]</scope>
    <source>
        <strain evidence="2 3">MEBiC05379</strain>
    </source>
</reference>
<feature type="signal peptide" evidence="1">
    <location>
        <begin position="1"/>
        <end position="21"/>
    </location>
</feature>
<dbReference type="RefSeq" id="WP_303305218.1">
    <property type="nucleotide sequence ID" value="NZ_JAODOP010000004.1"/>
</dbReference>
<gene>
    <name evidence="2" type="ORF">N1F79_06900</name>
</gene>
<dbReference type="Gene3D" id="2.40.128.490">
    <property type="entry name" value="Uncharacterised protein PF14869, DUF4488"/>
    <property type="match status" value="1"/>
</dbReference>
<evidence type="ECO:0000313" key="2">
    <source>
        <dbReference type="EMBL" id="MEF3832850.1"/>
    </source>
</evidence>
<accession>A0ABU7XQ37</accession>